<evidence type="ECO:0000256" key="4">
    <source>
        <dbReference type="ARBA" id="ARBA00022618"/>
    </source>
</evidence>
<dbReference type="GO" id="GO:0005634">
    <property type="term" value="C:nucleus"/>
    <property type="evidence" value="ECO:0007669"/>
    <property type="project" value="InterPro"/>
</dbReference>
<dbReference type="GO" id="GO:0000070">
    <property type="term" value="P:mitotic sister chromatid segregation"/>
    <property type="evidence" value="ECO:0007669"/>
    <property type="project" value="TreeGrafter"/>
</dbReference>
<evidence type="ECO:0000256" key="5">
    <source>
        <dbReference type="ARBA" id="ARBA00022776"/>
    </source>
</evidence>
<keyword evidence="7" id="KW-0175">Coiled coil</keyword>
<evidence type="ECO:0000256" key="1">
    <source>
        <dbReference type="ARBA" id="ARBA00004629"/>
    </source>
</evidence>
<evidence type="ECO:0000256" key="6">
    <source>
        <dbReference type="ARBA" id="ARBA00022838"/>
    </source>
</evidence>
<keyword evidence="4" id="KW-0132">Cell division</keyword>
<dbReference type="PANTHER" id="PTHR14527">
    <property type="entry name" value="PROTEIN MIS12 HOMOLOG"/>
    <property type="match status" value="1"/>
</dbReference>
<evidence type="ECO:0000313" key="12">
    <source>
        <dbReference type="Proteomes" id="UP000250140"/>
    </source>
</evidence>
<keyword evidence="3" id="KW-0158">Chromosome</keyword>
<organism evidence="11 12">
    <name type="scientific">Glonium stellatum</name>
    <dbReference type="NCBI Taxonomy" id="574774"/>
    <lineage>
        <taxon>Eukaryota</taxon>
        <taxon>Fungi</taxon>
        <taxon>Dikarya</taxon>
        <taxon>Ascomycota</taxon>
        <taxon>Pezizomycotina</taxon>
        <taxon>Dothideomycetes</taxon>
        <taxon>Pleosporomycetidae</taxon>
        <taxon>Gloniales</taxon>
        <taxon>Gloniaceae</taxon>
        <taxon>Glonium</taxon>
    </lineage>
</organism>
<dbReference type="InterPro" id="IPR008685">
    <property type="entry name" value="Centromere_Mis12"/>
</dbReference>
<feature type="compositionally biased region" description="Polar residues" evidence="10">
    <location>
        <begin position="191"/>
        <end position="213"/>
    </location>
</feature>
<dbReference type="GO" id="GO:0000444">
    <property type="term" value="C:MIS12/MIND type complex"/>
    <property type="evidence" value="ECO:0007669"/>
    <property type="project" value="TreeGrafter"/>
</dbReference>
<keyword evidence="9" id="KW-0137">Centromere</keyword>
<evidence type="ECO:0000256" key="8">
    <source>
        <dbReference type="ARBA" id="ARBA00023306"/>
    </source>
</evidence>
<keyword evidence="8" id="KW-0131">Cell cycle</keyword>
<evidence type="ECO:0000256" key="2">
    <source>
        <dbReference type="ARBA" id="ARBA00008643"/>
    </source>
</evidence>
<dbReference type="AlphaFoldDB" id="A0A8E2JXK3"/>
<feature type="region of interest" description="Disordered" evidence="10">
    <location>
        <begin position="340"/>
        <end position="363"/>
    </location>
</feature>
<evidence type="ECO:0000256" key="10">
    <source>
        <dbReference type="SAM" id="MobiDB-lite"/>
    </source>
</evidence>
<feature type="region of interest" description="Disordered" evidence="10">
    <location>
        <begin position="185"/>
        <end position="213"/>
    </location>
</feature>
<dbReference type="Proteomes" id="UP000250140">
    <property type="component" value="Unassembled WGS sequence"/>
</dbReference>
<proteinExistence type="inferred from homology"/>
<dbReference type="PANTHER" id="PTHR14527:SF2">
    <property type="entry name" value="PROTEIN MIS12 HOMOLOG"/>
    <property type="match status" value="1"/>
</dbReference>
<protein>
    <submittedName>
        <fullName evidence="11">Mis12-domain-containing protein</fullName>
    </submittedName>
</protein>
<keyword evidence="5" id="KW-0498">Mitosis</keyword>
<reference evidence="11 12" key="1">
    <citation type="journal article" date="2016" name="Nat. Commun.">
        <title>Ectomycorrhizal ecology is imprinted in the genome of the dominant symbiotic fungus Cenococcum geophilum.</title>
        <authorList>
            <consortium name="DOE Joint Genome Institute"/>
            <person name="Peter M."/>
            <person name="Kohler A."/>
            <person name="Ohm R.A."/>
            <person name="Kuo A."/>
            <person name="Krutzmann J."/>
            <person name="Morin E."/>
            <person name="Arend M."/>
            <person name="Barry K.W."/>
            <person name="Binder M."/>
            <person name="Choi C."/>
            <person name="Clum A."/>
            <person name="Copeland A."/>
            <person name="Grisel N."/>
            <person name="Haridas S."/>
            <person name="Kipfer T."/>
            <person name="LaButti K."/>
            <person name="Lindquist E."/>
            <person name="Lipzen A."/>
            <person name="Maire R."/>
            <person name="Meier B."/>
            <person name="Mihaltcheva S."/>
            <person name="Molinier V."/>
            <person name="Murat C."/>
            <person name="Poggeler S."/>
            <person name="Quandt C.A."/>
            <person name="Sperisen C."/>
            <person name="Tritt A."/>
            <person name="Tisserant E."/>
            <person name="Crous P.W."/>
            <person name="Henrissat B."/>
            <person name="Nehls U."/>
            <person name="Egli S."/>
            <person name="Spatafora J.W."/>
            <person name="Grigoriev I.V."/>
            <person name="Martin F.M."/>
        </authorList>
    </citation>
    <scope>NUCLEOTIDE SEQUENCE [LARGE SCALE GENOMIC DNA]</scope>
    <source>
        <strain evidence="11 12">CBS 207.34</strain>
    </source>
</reference>
<dbReference type="GO" id="GO:0051382">
    <property type="term" value="P:kinetochore assembly"/>
    <property type="evidence" value="ECO:0007669"/>
    <property type="project" value="TreeGrafter"/>
</dbReference>
<comment type="subcellular location">
    <subcellularLocation>
        <location evidence="1">Chromosome</location>
        <location evidence="1">Centromere</location>
        <location evidence="1">Kinetochore</location>
    </subcellularLocation>
</comment>
<keyword evidence="12" id="KW-1185">Reference proteome</keyword>
<sequence>MANPKQIENLLLTEHFRFTPITLIDEIINVVNERAYHATDAIEDSLLNADPSILGFGSRAAAEGRIPDTDDEGKPVFPEAKLEIEEGVHQLETLLENTVDKNFDKLEIYTLRNVLTVPEDLVPWVRLDHYKDLTVPSSNTPAPSPEALQLLRRKLQETQKLHAALLAEKTRNEALLARLRSLLSPRPAASGSSPTHALNAEHSSPTRQNDSSTDAGVFAFLSHGPAAQNLGIVPLPTTTAPSTLHEPISTHTNFTLSQLPALRAQLTALRPYLATTSLPTKSAAAGGAEAAEAARERRDYIESQTRRVLERRGVDVRNGAAVEGRRMNGEEVRALEEIVAAMGGQNREPEEGADEGDRMDTGD</sequence>
<dbReference type="GO" id="GO:0051301">
    <property type="term" value="P:cell division"/>
    <property type="evidence" value="ECO:0007669"/>
    <property type="project" value="UniProtKB-KW"/>
</dbReference>
<evidence type="ECO:0000256" key="3">
    <source>
        <dbReference type="ARBA" id="ARBA00022454"/>
    </source>
</evidence>
<accession>A0A8E2JXK3</accession>
<dbReference type="Pfam" id="PF05859">
    <property type="entry name" value="Mis12"/>
    <property type="match status" value="1"/>
</dbReference>
<evidence type="ECO:0000256" key="7">
    <source>
        <dbReference type="ARBA" id="ARBA00023054"/>
    </source>
</evidence>
<gene>
    <name evidence="11" type="ORF">AOQ84DRAFT_333526</name>
</gene>
<evidence type="ECO:0000256" key="9">
    <source>
        <dbReference type="ARBA" id="ARBA00023328"/>
    </source>
</evidence>
<dbReference type="OrthoDB" id="1884855at2759"/>
<dbReference type="EMBL" id="KV748817">
    <property type="protein sequence ID" value="OCL12889.1"/>
    <property type="molecule type" value="Genomic_DNA"/>
</dbReference>
<feature type="compositionally biased region" description="Basic and acidic residues" evidence="10">
    <location>
        <begin position="347"/>
        <end position="363"/>
    </location>
</feature>
<name>A0A8E2JXK3_9PEZI</name>
<comment type="similarity">
    <text evidence="2">Belongs to the mis12 family.</text>
</comment>
<keyword evidence="6" id="KW-0995">Kinetochore</keyword>
<evidence type="ECO:0000313" key="11">
    <source>
        <dbReference type="EMBL" id="OCL12889.1"/>
    </source>
</evidence>